<dbReference type="eggNOG" id="ENOG5032RPD">
    <property type="taxonomic scope" value="Bacteria"/>
</dbReference>
<accession>A9IT35</accession>
<organism evidence="2 3">
    <name type="scientific">Bartonella tribocorum (strain DSM 28219 / CCUG 45778 / CIP 105476 / IBS 506)</name>
    <dbReference type="NCBI Taxonomy" id="382640"/>
    <lineage>
        <taxon>Bacteria</taxon>
        <taxon>Pseudomonadati</taxon>
        <taxon>Pseudomonadota</taxon>
        <taxon>Alphaproteobacteria</taxon>
        <taxon>Hyphomicrobiales</taxon>
        <taxon>Bartonellaceae</taxon>
        <taxon>Bartonella</taxon>
    </lineage>
</organism>
<dbReference type="InterPro" id="IPR007499">
    <property type="entry name" value="ERF_bacteria_virus"/>
</dbReference>
<sequence>MEESKMNEQNTNLTEVNKTNDYEIKPTAMELILERALENDVNLDRLKSLLELREKEIERQERKNFVRDLSTMQMEYQKIHKNATNTHTNSQYATLDKYLDAIKDSLSKYRFSLFSRIKEQNSNAITVEMTLKHISGNEISTQGTFPFDTTGSKNNVQAVGSTITYARRYLLGMLLNIVSEDDDTDGNPPIKKAFPQQINEIRRLIVQTQSEEAKVLDYVKVENLADMSEGQAQIVLHLLKDKQNKQKAPKEQSLPQQKKIDAPIQDIEYAPTQQQTAV</sequence>
<reference evidence="2 3" key="1">
    <citation type="journal article" date="2007" name="Nat. Genet.">
        <title>Genomic analysis of Bartonella identifies type IV secretion systems as host adaptability factors.</title>
        <authorList>
            <person name="Saenz H.L."/>
            <person name="Engel P."/>
            <person name="Stoeckli M.C."/>
            <person name="Lanz C."/>
            <person name="Raddatz G."/>
            <person name="Vayssier-Taussat M."/>
            <person name="Birtles R."/>
            <person name="Schuster S.C."/>
            <person name="Dehio C."/>
        </authorList>
    </citation>
    <scope>NUCLEOTIDE SEQUENCE [LARGE SCALE GENOMIC DNA]</scope>
    <source>
        <strain evidence="3">DSM 28219 / CCUG 45778 / CIP 105476 / IBS 506</strain>
    </source>
</reference>
<feature type="region of interest" description="Disordered" evidence="1">
    <location>
        <begin position="245"/>
        <end position="278"/>
    </location>
</feature>
<evidence type="ECO:0000256" key="1">
    <source>
        <dbReference type="SAM" id="MobiDB-lite"/>
    </source>
</evidence>
<keyword evidence="3" id="KW-1185">Reference proteome</keyword>
<gene>
    <name evidence="2" type="ordered locus">BT_0979</name>
</gene>
<name>A9IT35_BART1</name>
<evidence type="ECO:0000313" key="2">
    <source>
        <dbReference type="EMBL" id="CAK01376.1"/>
    </source>
</evidence>
<protein>
    <submittedName>
        <fullName evidence="2">Phage-related protein</fullName>
    </submittedName>
</protein>
<evidence type="ECO:0000313" key="3">
    <source>
        <dbReference type="Proteomes" id="UP000001592"/>
    </source>
</evidence>
<dbReference type="Proteomes" id="UP000001592">
    <property type="component" value="Chromosome"/>
</dbReference>
<dbReference type="HOGENOM" id="CLU_085680_3_0_5"/>
<dbReference type="KEGG" id="btr:BT_0979"/>
<proteinExistence type="predicted"/>
<dbReference type="Pfam" id="PF04404">
    <property type="entry name" value="ERF"/>
    <property type="match status" value="1"/>
</dbReference>
<dbReference type="EMBL" id="AM260525">
    <property type="protein sequence ID" value="CAK01376.1"/>
    <property type="molecule type" value="Genomic_DNA"/>
</dbReference>
<dbReference type="AlphaFoldDB" id="A9IT35"/>